<keyword evidence="7 8" id="KW-0501">Molybdenum cofactor biosynthesis</keyword>
<keyword evidence="12" id="KW-1185">Reference proteome</keyword>
<keyword evidence="4 8" id="KW-0547">Nucleotide-binding</keyword>
<dbReference type="KEGG" id="rdi:CMV14_20210"/>
<evidence type="ECO:0000256" key="5">
    <source>
        <dbReference type="ARBA" id="ARBA00022842"/>
    </source>
</evidence>
<keyword evidence="2 8" id="KW-0808">Transferase</keyword>
<comment type="subcellular location">
    <subcellularLocation>
        <location evidence="8">Cytoplasm</location>
    </subcellularLocation>
</comment>
<dbReference type="HAMAP" id="MF_00316">
    <property type="entry name" value="MobA"/>
    <property type="match status" value="1"/>
</dbReference>
<comment type="domain">
    <text evidence="8">The N-terminal domain determines nucleotide recognition and specific binding, while the C-terminal domain determines the specific binding to the target protein.</text>
</comment>
<keyword evidence="1 8" id="KW-0963">Cytoplasm</keyword>
<keyword evidence="5 8" id="KW-0460">Magnesium</keyword>
<dbReference type="EMBL" id="NWUF01000019">
    <property type="protein sequence ID" value="PCE41066.1"/>
    <property type="molecule type" value="Genomic_DNA"/>
</dbReference>
<dbReference type="OrthoDB" id="9788394at2"/>
<dbReference type="GO" id="GO:0061603">
    <property type="term" value="F:molybdenum cofactor guanylyltransferase activity"/>
    <property type="evidence" value="ECO:0007669"/>
    <property type="project" value="UniProtKB-EC"/>
</dbReference>
<reference evidence="11 12" key="1">
    <citation type="submission" date="2017-09" db="EMBL/GenBank/DDBJ databases">
        <title>The Catabolism of 3,6-Dichlorosalicylic acid is Initiated by the Cytochrome P450 Monooxygenase DsmABC in Rhizorhabdus dicambivorans Ndbn-20.</title>
        <authorList>
            <person name="Na L."/>
        </authorList>
    </citation>
    <scope>NUCLEOTIDE SEQUENCE [LARGE SCALE GENOMIC DNA]</scope>
    <source>
        <strain evidence="11 12">Ndbn-20m</strain>
    </source>
</reference>
<dbReference type="PANTHER" id="PTHR19136:SF81">
    <property type="entry name" value="MOLYBDENUM COFACTOR GUANYLYLTRANSFERASE"/>
    <property type="match status" value="1"/>
</dbReference>
<accession>A0A2A4FTP0</accession>
<dbReference type="SUPFAM" id="SSF53448">
    <property type="entry name" value="Nucleotide-diphospho-sugar transferases"/>
    <property type="match status" value="1"/>
</dbReference>
<dbReference type="Pfam" id="PF12804">
    <property type="entry name" value="NTP_transf_3"/>
    <property type="match status" value="1"/>
</dbReference>
<keyword evidence="11" id="KW-0548">Nucleotidyltransferase</keyword>
<gene>
    <name evidence="8" type="primary">mobA</name>
    <name evidence="11" type="ORF">COO09_17110</name>
</gene>
<keyword evidence="3 8" id="KW-0479">Metal-binding</keyword>
<evidence type="ECO:0000313" key="12">
    <source>
        <dbReference type="Proteomes" id="UP000218934"/>
    </source>
</evidence>
<dbReference type="InterPro" id="IPR029044">
    <property type="entry name" value="Nucleotide-diphossugar_trans"/>
</dbReference>
<feature type="binding site" evidence="8">
    <location>
        <position position="60"/>
    </location>
    <ligand>
        <name>GTP</name>
        <dbReference type="ChEBI" id="CHEBI:37565"/>
    </ligand>
</feature>
<comment type="similarity">
    <text evidence="8">Belongs to the MobA family.</text>
</comment>
<dbReference type="Gene3D" id="3.90.550.10">
    <property type="entry name" value="Spore Coat Polysaccharide Biosynthesis Protein SpsA, Chain A"/>
    <property type="match status" value="1"/>
</dbReference>
<feature type="binding site" evidence="8">
    <location>
        <position position="93"/>
    </location>
    <ligand>
        <name>Mg(2+)</name>
        <dbReference type="ChEBI" id="CHEBI:18420"/>
    </ligand>
</feature>
<name>A0A2A4FTP0_9SPHN</name>
<feature type="binding site" evidence="8">
    <location>
        <position position="93"/>
    </location>
    <ligand>
        <name>GTP</name>
        <dbReference type="ChEBI" id="CHEBI:37565"/>
    </ligand>
</feature>
<dbReference type="GO" id="GO:0006777">
    <property type="term" value="P:Mo-molybdopterin cofactor biosynthetic process"/>
    <property type="evidence" value="ECO:0007669"/>
    <property type="project" value="UniProtKB-KW"/>
</dbReference>
<comment type="cofactor">
    <cofactor evidence="8">
        <name>Mg(2+)</name>
        <dbReference type="ChEBI" id="CHEBI:18420"/>
    </cofactor>
</comment>
<dbReference type="EC" id="2.7.7.77" evidence="8"/>
<dbReference type="InterPro" id="IPR025877">
    <property type="entry name" value="MobA-like_NTP_Trfase"/>
</dbReference>
<dbReference type="RefSeq" id="WP_066966872.1">
    <property type="nucleotide sequence ID" value="NZ_CP023449.1"/>
</dbReference>
<protein>
    <recommendedName>
        <fullName evidence="8">Molybdenum cofactor guanylyltransferase</fullName>
        <shortName evidence="8">MoCo guanylyltransferase</shortName>
        <ecNumber evidence="8">2.7.7.77</ecNumber>
    </recommendedName>
    <alternativeName>
        <fullName evidence="8">GTP:molybdopterin guanylyltransferase</fullName>
    </alternativeName>
    <alternativeName>
        <fullName evidence="8">Mo-MPT guanylyltransferase</fullName>
    </alternativeName>
    <alternativeName>
        <fullName evidence="8">Molybdopterin guanylyltransferase</fullName>
    </alternativeName>
    <alternativeName>
        <fullName evidence="8">Molybdopterin-guanine dinucleotide synthase</fullName>
        <shortName evidence="8">MGD synthase</shortName>
    </alternativeName>
</protein>
<dbReference type="Proteomes" id="UP000218934">
    <property type="component" value="Unassembled WGS sequence"/>
</dbReference>
<proteinExistence type="inferred from homology"/>
<dbReference type="PANTHER" id="PTHR19136">
    <property type="entry name" value="MOLYBDENUM COFACTOR GUANYLYLTRANSFERASE"/>
    <property type="match status" value="1"/>
</dbReference>
<keyword evidence="6 8" id="KW-0342">GTP-binding</keyword>
<sequence length="191" mass="19838">MSRLGAVIAGGRSSRFGTDKAEALWQGRPLIDHAIDALRPFVDEIVVCGRAHGGLPVLADRPAPDMGPLGGINAALHHGRERGDGIVLTVGCDTPLLPAALFERLIAAGGPAYVAQLPLIGCWPTYLATGLDGFLASDAKHAIRAWAALAGAEAIDWPGLANINEPGDLAALPSTSFPRKRESMDGGPQEP</sequence>
<dbReference type="GO" id="GO:0005737">
    <property type="term" value="C:cytoplasm"/>
    <property type="evidence" value="ECO:0007669"/>
    <property type="project" value="UniProtKB-SubCell"/>
</dbReference>
<comment type="catalytic activity">
    <reaction evidence="8">
        <text>Mo-molybdopterin + GTP + H(+) = Mo-molybdopterin guanine dinucleotide + diphosphate</text>
        <dbReference type="Rhea" id="RHEA:34243"/>
        <dbReference type="ChEBI" id="CHEBI:15378"/>
        <dbReference type="ChEBI" id="CHEBI:33019"/>
        <dbReference type="ChEBI" id="CHEBI:37565"/>
        <dbReference type="ChEBI" id="CHEBI:71302"/>
        <dbReference type="ChEBI" id="CHEBI:71310"/>
        <dbReference type="EC" id="2.7.7.77"/>
    </reaction>
</comment>
<evidence type="ECO:0000256" key="8">
    <source>
        <dbReference type="HAMAP-Rule" id="MF_00316"/>
    </source>
</evidence>
<feature type="binding site" evidence="8">
    <location>
        <begin position="8"/>
        <end position="10"/>
    </location>
    <ligand>
        <name>GTP</name>
        <dbReference type="ChEBI" id="CHEBI:37565"/>
    </ligand>
</feature>
<evidence type="ECO:0000256" key="7">
    <source>
        <dbReference type="ARBA" id="ARBA00023150"/>
    </source>
</evidence>
<feature type="region of interest" description="Disordered" evidence="9">
    <location>
        <begin position="170"/>
        <end position="191"/>
    </location>
</feature>
<dbReference type="GO" id="GO:0046872">
    <property type="term" value="F:metal ion binding"/>
    <property type="evidence" value="ECO:0007669"/>
    <property type="project" value="UniProtKB-KW"/>
</dbReference>
<comment type="caution">
    <text evidence="11">The sequence shown here is derived from an EMBL/GenBank/DDBJ whole genome shotgun (WGS) entry which is preliminary data.</text>
</comment>
<evidence type="ECO:0000256" key="3">
    <source>
        <dbReference type="ARBA" id="ARBA00022723"/>
    </source>
</evidence>
<evidence type="ECO:0000256" key="9">
    <source>
        <dbReference type="SAM" id="MobiDB-lite"/>
    </source>
</evidence>
<feature type="binding site" evidence="8">
    <location>
        <position position="20"/>
    </location>
    <ligand>
        <name>GTP</name>
        <dbReference type="ChEBI" id="CHEBI:37565"/>
    </ligand>
</feature>
<feature type="domain" description="MobA-like NTP transferase" evidence="10">
    <location>
        <begin position="5"/>
        <end position="110"/>
    </location>
</feature>
<dbReference type="InterPro" id="IPR013482">
    <property type="entry name" value="Molybde_CF_guanTrfase"/>
</dbReference>
<evidence type="ECO:0000313" key="11">
    <source>
        <dbReference type="EMBL" id="PCE41066.1"/>
    </source>
</evidence>
<dbReference type="AlphaFoldDB" id="A0A2A4FTP0"/>
<evidence type="ECO:0000256" key="1">
    <source>
        <dbReference type="ARBA" id="ARBA00022490"/>
    </source>
</evidence>
<comment type="caution">
    <text evidence="8">Lacks conserved residue(s) required for the propagation of feature annotation.</text>
</comment>
<dbReference type="GO" id="GO:0005525">
    <property type="term" value="F:GTP binding"/>
    <property type="evidence" value="ECO:0007669"/>
    <property type="project" value="UniProtKB-UniRule"/>
</dbReference>
<comment type="function">
    <text evidence="8">Transfers a GMP moiety from GTP to Mo-molybdopterin (Mo-MPT) cofactor (Moco or molybdenum cofactor) to form Mo-molybdopterin guanine dinucleotide (Mo-MGD) cofactor.</text>
</comment>
<evidence type="ECO:0000256" key="2">
    <source>
        <dbReference type="ARBA" id="ARBA00022679"/>
    </source>
</evidence>
<evidence type="ECO:0000256" key="6">
    <source>
        <dbReference type="ARBA" id="ARBA00023134"/>
    </source>
</evidence>
<evidence type="ECO:0000259" key="10">
    <source>
        <dbReference type="Pfam" id="PF12804"/>
    </source>
</evidence>
<dbReference type="CDD" id="cd02503">
    <property type="entry name" value="MobA"/>
    <property type="match status" value="1"/>
</dbReference>
<evidence type="ECO:0000256" key="4">
    <source>
        <dbReference type="ARBA" id="ARBA00022741"/>
    </source>
</evidence>
<organism evidence="11 12">
    <name type="scientific">Rhizorhabdus dicambivorans</name>
    <dbReference type="NCBI Taxonomy" id="1850238"/>
    <lineage>
        <taxon>Bacteria</taxon>
        <taxon>Pseudomonadati</taxon>
        <taxon>Pseudomonadota</taxon>
        <taxon>Alphaproteobacteria</taxon>
        <taxon>Sphingomonadales</taxon>
        <taxon>Sphingomonadaceae</taxon>
        <taxon>Rhizorhabdus</taxon>
    </lineage>
</organism>
<comment type="subunit">
    <text evidence="8">Monomer.</text>
</comment>